<dbReference type="AlphaFoldDB" id="A0A8J5GBI2"/>
<comment type="caution">
    <text evidence="2">The sequence shown here is derived from an EMBL/GenBank/DDBJ whole genome shotgun (WGS) entry which is preliminary data.</text>
</comment>
<feature type="region of interest" description="Disordered" evidence="1">
    <location>
        <begin position="131"/>
        <end position="157"/>
    </location>
</feature>
<dbReference type="Proteomes" id="UP000734854">
    <property type="component" value="Unassembled WGS sequence"/>
</dbReference>
<protein>
    <submittedName>
        <fullName evidence="2">Uncharacterized protein</fullName>
    </submittedName>
</protein>
<evidence type="ECO:0000313" key="3">
    <source>
        <dbReference type="Proteomes" id="UP000734854"/>
    </source>
</evidence>
<sequence length="701" mass="77325">MDFHSMPRRQLQALCKQNRVPANITNVAMADALQALHVAGSLENAQEALQDLTPHVPSSRKAASRRRLHAESVTLDSIETREQPASPLPRARRVTVKASEIWRLGVEGEEDGIEEEKKETLIEATPLTVTKCSSMKPPTRRLKKDVEAKEEQPTDAMKTPASLTGRRMATRKVAITPVAVDQEDGDTVVSARVTARRNKITRQSTRAATEDSATSTVRRSARIRAKTEESAVKIGSSFLEVELEQGMEIRNAPIEEVKNGEKDCDLVAVDTVVPQRSLEEAAITPKDKEFAAVSVGSDQKQLDKEEVDNHCEKDCNLVAVGANILINNLEENGKTPDAESTIIEKEVMDVATKEVGEAAEMAPKAEEFDDAKELGSVAQHHEEEELMDMNTEVDEIAPEVEGFADEELGSVVQHHEGVKIKDNFDGNEDEVCIDRDRIVESGATDANEEEVIQETEASIGELVPETDCEFKASPVQGIIISLENLVITKDDVAEHTEEEEDDEIKCATDEKGMSEEIDRDDEIPGVAVNSIIQNQVPSIPDSDNEVKVIDSDSQDEVSAIPAVNAGRDDEMLEAVKESDEISAKVEESPAKPTGEAIDTIEFQFSGADKENGIYSAELNTQVVVNDNEQNVLENLSLRKLKKVYKEKIISNVSEVLLESDCFLLYAYNFSLEINHKKNPRVFVDQVETKRQALNDVNHSVV</sequence>
<evidence type="ECO:0000256" key="1">
    <source>
        <dbReference type="SAM" id="MobiDB-lite"/>
    </source>
</evidence>
<dbReference type="EMBL" id="JACMSC010000011">
    <property type="protein sequence ID" value="KAG6501584.1"/>
    <property type="molecule type" value="Genomic_DNA"/>
</dbReference>
<evidence type="ECO:0000313" key="2">
    <source>
        <dbReference type="EMBL" id="KAG6501584.1"/>
    </source>
</evidence>
<organism evidence="2 3">
    <name type="scientific">Zingiber officinale</name>
    <name type="common">Ginger</name>
    <name type="synonym">Amomum zingiber</name>
    <dbReference type="NCBI Taxonomy" id="94328"/>
    <lineage>
        <taxon>Eukaryota</taxon>
        <taxon>Viridiplantae</taxon>
        <taxon>Streptophyta</taxon>
        <taxon>Embryophyta</taxon>
        <taxon>Tracheophyta</taxon>
        <taxon>Spermatophyta</taxon>
        <taxon>Magnoliopsida</taxon>
        <taxon>Liliopsida</taxon>
        <taxon>Zingiberales</taxon>
        <taxon>Zingiberaceae</taxon>
        <taxon>Zingiber</taxon>
    </lineage>
</organism>
<dbReference type="PANTHER" id="PTHR33621:SF2">
    <property type="entry name" value="RIBOSOMAL L1 DOMAIN-CONTAINING PROTEIN"/>
    <property type="match status" value="1"/>
</dbReference>
<name>A0A8J5GBI2_ZINOF</name>
<dbReference type="PANTHER" id="PTHR33621">
    <property type="entry name" value="ASPARTIC/GLUTAMIC ACID-RICH PROTEIN"/>
    <property type="match status" value="1"/>
</dbReference>
<proteinExistence type="predicted"/>
<keyword evidence="3" id="KW-1185">Reference proteome</keyword>
<gene>
    <name evidence="2" type="ORF">ZIOFF_041467</name>
</gene>
<reference evidence="2 3" key="1">
    <citation type="submission" date="2020-08" db="EMBL/GenBank/DDBJ databases">
        <title>Plant Genome Project.</title>
        <authorList>
            <person name="Zhang R.-G."/>
        </authorList>
    </citation>
    <scope>NUCLEOTIDE SEQUENCE [LARGE SCALE GENOMIC DNA]</scope>
    <source>
        <tissue evidence="2">Rhizome</tissue>
    </source>
</reference>
<accession>A0A8J5GBI2</accession>